<dbReference type="Pfam" id="PF00392">
    <property type="entry name" value="GntR"/>
    <property type="match status" value="1"/>
</dbReference>
<name>A0A514CNK2_9BACT</name>
<keyword evidence="2" id="KW-0238">DNA-binding</keyword>
<keyword evidence="6" id="KW-1185">Reference proteome</keyword>
<evidence type="ECO:0000259" key="4">
    <source>
        <dbReference type="PROSITE" id="PS50949"/>
    </source>
</evidence>
<dbReference type="PANTHER" id="PTHR38445">
    <property type="entry name" value="HTH-TYPE TRANSCRIPTIONAL REPRESSOR YTRA"/>
    <property type="match status" value="1"/>
</dbReference>
<dbReference type="SUPFAM" id="SSF46785">
    <property type="entry name" value="Winged helix' DNA-binding domain"/>
    <property type="match status" value="1"/>
</dbReference>
<dbReference type="RefSeq" id="WP_141616508.1">
    <property type="nucleotide sequence ID" value="NZ_CP041253.1"/>
</dbReference>
<evidence type="ECO:0000256" key="1">
    <source>
        <dbReference type="ARBA" id="ARBA00023015"/>
    </source>
</evidence>
<dbReference type="OrthoDB" id="742238at2"/>
<sequence length="346" mass="39840">MNIATNYFKPSIDYQSRVPKYKQLVNCIIQKIDEGELTLGEKLPSINEMSKVTGLAKDTIVKAFTQLREKKIIIAVVSKGYYVAKNIGGRKSKVLFVLNKLSSYKLKIYNCFVDSLGPHYQVDLSVFHYDPGVLSEILIKNLEGYDYFVVMPHFNCNRGKEEAIKLLKSIPEDQLVLMDKYLPEFQGKVACVFQDFGLDIIESMEEAKEQFLKYNRLILVFPPSTVCPYPEEIKMGFLSFCSNYGVEYEIIDEVLSDRELIEKDAYMVIKENDLVNLLHQVRGKQYVQGKDIGIVSYNDTALKELMEISVLSTDFEVMAESAAYMIQKQKIETVQNYFRFIDRKSL</sequence>
<proteinExistence type="predicted"/>
<accession>A0A514CNK2</accession>
<dbReference type="InterPro" id="IPR036388">
    <property type="entry name" value="WH-like_DNA-bd_sf"/>
</dbReference>
<dbReference type="InterPro" id="IPR028082">
    <property type="entry name" value="Peripla_BP_I"/>
</dbReference>
<dbReference type="SUPFAM" id="SSF53822">
    <property type="entry name" value="Periplasmic binding protein-like I"/>
    <property type="match status" value="1"/>
</dbReference>
<dbReference type="PANTHER" id="PTHR38445:SF10">
    <property type="entry name" value="GNTR-FAMILY TRANSCRIPTIONAL REGULATOR"/>
    <property type="match status" value="1"/>
</dbReference>
<gene>
    <name evidence="5" type="ORF">FKX85_20585</name>
</gene>
<evidence type="ECO:0000313" key="5">
    <source>
        <dbReference type="EMBL" id="QDH81294.1"/>
    </source>
</evidence>
<protein>
    <submittedName>
        <fullName evidence="5">GntR family transcriptional regulator</fullName>
    </submittedName>
</protein>
<dbReference type="Proteomes" id="UP000316614">
    <property type="component" value="Chromosome"/>
</dbReference>
<keyword evidence="3" id="KW-0804">Transcription</keyword>
<dbReference type="GO" id="GO:0003700">
    <property type="term" value="F:DNA-binding transcription factor activity"/>
    <property type="evidence" value="ECO:0007669"/>
    <property type="project" value="InterPro"/>
</dbReference>
<dbReference type="CDD" id="cd07377">
    <property type="entry name" value="WHTH_GntR"/>
    <property type="match status" value="1"/>
</dbReference>
<dbReference type="KEGG" id="echi:FKX85_20585"/>
<dbReference type="InterPro" id="IPR036390">
    <property type="entry name" value="WH_DNA-bd_sf"/>
</dbReference>
<evidence type="ECO:0000313" key="6">
    <source>
        <dbReference type="Proteomes" id="UP000316614"/>
    </source>
</evidence>
<reference evidence="5 6" key="1">
    <citation type="submission" date="2019-06" db="EMBL/GenBank/DDBJ databases">
        <title>Echinicola alkalisoli sp. nov. isolated from saline soil.</title>
        <authorList>
            <person name="Sun J.-Q."/>
            <person name="Xu L."/>
        </authorList>
    </citation>
    <scope>NUCLEOTIDE SEQUENCE [LARGE SCALE GENOMIC DNA]</scope>
    <source>
        <strain evidence="5 6">LN3S3</strain>
    </source>
</reference>
<feature type="domain" description="HTH gntR-type" evidence="4">
    <location>
        <begin position="18"/>
        <end position="86"/>
    </location>
</feature>
<dbReference type="GO" id="GO:0003677">
    <property type="term" value="F:DNA binding"/>
    <property type="evidence" value="ECO:0007669"/>
    <property type="project" value="UniProtKB-KW"/>
</dbReference>
<dbReference type="Gene3D" id="1.10.10.10">
    <property type="entry name" value="Winged helix-like DNA-binding domain superfamily/Winged helix DNA-binding domain"/>
    <property type="match status" value="1"/>
</dbReference>
<keyword evidence="1" id="KW-0805">Transcription regulation</keyword>
<dbReference type="EMBL" id="CP041253">
    <property type="protein sequence ID" value="QDH81294.1"/>
    <property type="molecule type" value="Genomic_DNA"/>
</dbReference>
<organism evidence="5 6">
    <name type="scientific">Echinicola soli</name>
    <dbReference type="NCBI Taxonomy" id="2591634"/>
    <lineage>
        <taxon>Bacteria</taxon>
        <taxon>Pseudomonadati</taxon>
        <taxon>Bacteroidota</taxon>
        <taxon>Cytophagia</taxon>
        <taxon>Cytophagales</taxon>
        <taxon>Cyclobacteriaceae</taxon>
        <taxon>Echinicola</taxon>
    </lineage>
</organism>
<evidence type="ECO:0000256" key="2">
    <source>
        <dbReference type="ARBA" id="ARBA00023125"/>
    </source>
</evidence>
<dbReference type="AlphaFoldDB" id="A0A514CNK2"/>
<dbReference type="SMART" id="SM00345">
    <property type="entry name" value="HTH_GNTR"/>
    <property type="match status" value="1"/>
</dbReference>
<evidence type="ECO:0000256" key="3">
    <source>
        <dbReference type="ARBA" id="ARBA00023163"/>
    </source>
</evidence>
<dbReference type="PROSITE" id="PS50949">
    <property type="entry name" value="HTH_GNTR"/>
    <property type="match status" value="1"/>
</dbReference>
<dbReference type="InterPro" id="IPR000524">
    <property type="entry name" value="Tscrpt_reg_HTH_GntR"/>
</dbReference>